<dbReference type="OMA" id="SEMNIMK"/>
<dbReference type="AlphaFoldDB" id="A0A5M3N556"/>
<feature type="transmembrane region" description="Helical" evidence="1">
    <location>
        <begin position="88"/>
        <end position="111"/>
    </location>
</feature>
<dbReference type="KEGG" id="cput:CONPUDRAFT_161007"/>
<dbReference type="GeneID" id="19204469"/>
<dbReference type="OrthoDB" id="3350812at2759"/>
<keyword evidence="4" id="KW-1185">Reference proteome</keyword>
<feature type="transmembrane region" description="Helical" evidence="1">
    <location>
        <begin position="171"/>
        <end position="192"/>
    </location>
</feature>
<organism evidence="3 4">
    <name type="scientific">Coniophora puteana (strain RWD-64-598)</name>
    <name type="common">Brown rot fungus</name>
    <dbReference type="NCBI Taxonomy" id="741705"/>
    <lineage>
        <taxon>Eukaryota</taxon>
        <taxon>Fungi</taxon>
        <taxon>Dikarya</taxon>
        <taxon>Basidiomycota</taxon>
        <taxon>Agaricomycotina</taxon>
        <taxon>Agaricomycetes</taxon>
        <taxon>Agaricomycetidae</taxon>
        <taxon>Boletales</taxon>
        <taxon>Coniophorineae</taxon>
        <taxon>Coniophoraceae</taxon>
        <taxon>Coniophora</taxon>
    </lineage>
</organism>
<evidence type="ECO:0000256" key="1">
    <source>
        <dbReference type="SAM" id="Phobius"/>
    </source>
</evidence>
<comment type="caution">
    <text evidence="3">The sequence shown here is derived from an EMBL/GenBank/DDBJ whole genome shotgun (WGS) entry which is preliminary data.</text>
</comment>
<protein>
    <recommendedName>
        <fullName evidence="2">DUF6533 domain-containing protein</fullName>
    </recommendedName>
</protein>
<feature type="transmembrane region" description="Helical" evidence="1">
    <location>
        <begin position="213"/>
        <end position="232"/>
    </location>
</feature>
<feature type="transmembrane region" description="Helical" evidence="1">
    <location>
        <begin position="123"/>
        <end position="146"/>
    </location>
</feature>
<dbReference type="EMBL" id="JH711573">
    <property type="protein sequence ID" value="EIW86194.1"/>
    <property type="molecule type" value="Genomic_DNA"/>
</dbReference>
<feature type="transmembrane region" description="Helical" evidence="1">
    <location>
        <begin position="238"/>
        <end position="259"/>
    </location>
</feature>
<evidence type="ECO:0000259" key="2">
    <source>
        <dbReference type="Pfam" id="PF20151"/>
    </source>
</evidence>
<accession>A0A5M3N556</accession>
<dbReference type="RefSeq" id="XP_007763093.1">
    <property type="nucleotide sequence ID" value="XM_007764903.1"/>
</dbReference>
<dbReference type="Pfam" id="PF20151">
    <property type="entry name" value="DUF6533"/>
    <property type="match status" value="1"/>
</dbReference>
<dbReference type="InterPro" id="IPR045340">
    <property type="entry name" value="DUF6533"/>
</dbReference>
<feature type="transmembrane region" description="Helical" evidence="1">
    <location>
        <begin position="17"/>
        <end position="36"/>
    </location>
</feature>
<evidence type="ECO:0000313" key="4">
    <source>
        <dbReference type="Proteomes" id="UP000053558"/>
    </source>
</evidence>
<dbReference type="Proteomes" id="UP000053558">
    <property type="component" value="Unassembled WGS sequence"/>
</dbReference>
<keyword evidence="1" id="KW-1133">Transmembrane helix</keyword>
<reference evidence="4" key="1">
    <citation type="journal article" date="2012" name="Science">
        <title>The Paleozoic origin of enzymatic lignin decomposition reconstructed from 31 fungal genomes.</title>
        <authorList>
            <person name="Floudas D."/>
            <person name="Binder M."/>
            <person name="Riley R."/>
            <person name="Barry K."/>
            <person name="Blanchette R.A."/>
            <person name="Henrissat B."/>
            <person name="Martinez A.T."/>
            <person name="Otillar R."/>
            <person name="Spatafora J.W."/>
            <person name="Yadav J.S."/>
            <person name="Aerts A."/>
            <person name="Benoit I."/>
            <person name="Boyd A."/>
            <person name="Carlson A."/>
            <person name="Copeland A."/>
            <person name="Coutinho P.M."/>
            <person name="de Vries R.P."/>
            <person name="Ferreira P."/>
            <person name="Findley K."/>
            <person name="Foster B."/>
            <person name="Gaskell J."/>
            <person name="Glotzer D."/>
            <person name="Gorecki P."/>
            <person name="Heitman J."/>
            <person name="Hesse C."/>
            <person name="Hori C."/>
            <person name="Igarashi K."/>
            <person name="Jurgens J.A."/>
            <person name="Kallen N."/>
            <person name="Kersten P."/>
            <person name="Kohler A."/>
            <person name="Kuees U."/>
            <person name="Kumar T.K.A."/>
            <person name="Kuo A."/>
            <person name="LaButti K."/>
            <person name="Larrondo L.F."/>
            <person name="Lindquist E."/>
            <person name="Ling A."/>
            <person name="Lombard V."/>
            <person name="Lucas S."/>
            <person name="Lundell T."/>
            <person name="Martin R."/>
            <person name="McLaughlin D.J."/>
            <person name="Morgenstern I."/>
            <person name="Morin E."/>
            <person name="Murat C."/>
            <person name="Nagy L.G."/>
            <person name="Nolan M."/>
            <person name="Ohm R.A."/>
            <person name="Patyshakuliyeva A."/>
            <person name="Rokas A."/>
            <person name="Ruiz-Duenas F.J."/>
            <person name="Sabat G."/>
            <person name="Salamov A."/>
            <person name="Samejima M."/>
            <person name="Schmutz J."/>
            <person name="Slot J.C."/>
            <person name="St John F."/>
            <person name="Stenlid J."/>
            <person name="Sun H."/>
            <person name="Sun S."/>
            <person name="Syed K."/>
            <person name="Tsang A."/>
            <person name="Wiebenga A."/>
            <person name="Young D."/>
            <person name="Pisabarro A."/>
            <person name="Eastwood D.C."/>
            <person name="Martin F."/>
            <person name="Cullen D."/>
            <person name="Grigoriev I.V."/>
            <person name="Hibbett D.S."/>
        </authorList>
    </citation>
    <scope>NUCLEOTIDE SEQUENCE [LARGE SCALE GENOMIC DNA]</scope>
    <source>
        <strain evidence="4">RWD-64-598 SS2</strain>
    </source>
</reference>
<feature type="transmembrane region" description="Helical" evidence="1">
    <location>
        <begin position="57"/>
        <end position="76"/>
    </location>
</feature>
<keyword evidence="1" id="KW-0812">Transmembrane</keyword>
<name>A0A5M3N556_CONPW</name>
<feature type="domain" description="DUF6533" evidence="2">
    <location>
        <begin position="22"/>
        <end position="66"/>
    </location>
</feature>
<keyword evidence="1" id="KW-0472">Membrane</keyword>
<sequence length="292" mass="32769">MSDGLTLDDLVSIKEQWLLGSYLTVAGATVVVYDCLRSLDLEVDYIWKSNWSIIKLLYLWTRYQTFVELVLTMAYIEFQGGPEPRECYSPILAVFYLNGIGVGVSELVLIFRTWAMYNRSLTVGAFMLVVFAGCFAAAIVLTHHFLNTMQLFELPGFQGCLMLTTGSMLKLSWSMLLCAESICLFLALRKLYSIWRHVRSLSSLLQMILMDGIAYYVLLIAIVLLIICAGQSDNNFDLTLLVSVPGPMVHSVATSHLILHMRQLSALQTVVEPEIPATGDLVLTTVRQEEFV</sequence>
<evidence type="ECO:0000313" key="3">
    <source>
        <dbReference type="EMBL" id="EIW86194.1"/>
    </source>
</evidence>
<proteinExistence type="predicted"/>
<gene>
    <name evidence="3" type="ORF">CONPUDRAFT_161007</name>
</gene>